<evidence type="ECO:0000313" key="3">
    <source>
        <dbReference type="Proteomes" id="UP000094008"/>
    </source>
</evidence>
<gene>
    <name evidence="2" type="ORF">A5779_08265</name>
</gene>
<evidence type="ECO:0000313" key="2">
    <source>
        <dbReference type="EMBL" id="OBB82995.1"/>
    </source>
</evidence>
<feature type="domain" description="N-acetyltransferase" evidence="1">
    <location>
        <begin position="116"/>
        <end position="253"/>
    </location>
</feature>
<dbReference type="SUPFAM" id="SSF55729">
    <property type="entry name" value="Acyl-CoA N-acyltransferases (Nat)"/>
    <property type="match status" value="1"/>
</dbReference>
<dbReference type="Pfam" id="PF00583">
    <property type="entry name" value="Acetyltransf_1"/>
    <property type="match status" value="1"/>
</dbReference>
<organism evidence="2 3">
    <name type="scientific">Mycolicibacterium peregrinum</name>
    <name type="common">Mycobacterium peregrinum</name>
    <dbReference type="NCBI Taxonomy" id="43304"/>
    <lineage>
        <taxon>Bacteria</taxon>
        <taxon>Bacillati</taxon>
        <taxon>Actinomycetota</taxon>
        <taxon>Actinomycetes</taxon>
        <taxon>Mycobacteriales</taxon>
        <taxon>Mycobacteriaceae</taxon>
        <taxon>Mycolicibacterium</taxon>
    </lineage>
</organism>
<dbReference type="PROSITE" id="PS51186">
    <property type="entry name" value="GNAT"/>
    <property type="match status" value="1"/>
</dbReference>
<evidence type="ECO:0000259" key="1">
    <source>
        <dbReference type="PROSITE" id="PS51186"/>
    </source>
</evidence>
<name>A0A1A0VIB7_MYCPR</name>
<dbReference type="Gene3D" id="3.40.630.30">
    <property type="match status" value="1"/>
</dbReference>
<dbReference type="InterPro" id="IPR000182">
    <property type="entry name" value="GNAT_dom"/>
</dbReference>
<reference evidence="3" key="1">
    <citation type="submission" date="2016-06" db="EMBL/GenBank/DDBJ databases">
        <authorList>
            <person name="Sutton G."/>
            <person name="Brinkac L."/>
            <person name="Sanka R."/>
            <person name="Adams M."/>
            <person name="Lau E."/>
            <person name="Mehaffy C."/>
            <person name="Tameris M."/>
            <person name="Hatherill M."/>
            <person name="Hanekom W."/>
            <person name="Mahomed H."/>
            <person name="Mcshane H."/>
        </authorList>
    </citation>
    <scope>NUCLEOTIDE SEQUENCE [LARGE SCALE GENOMIC DNA]</scope>
    <source>
        <strain evidence="3">852002-10433_SCH5171157</strain>
    </source>
</reference>
<proteinExistence type="predicted"/>
<dbReference type="OrthoDB" id="9797456at2"/>
<sequence length="253" mass="27361">MSMSAFSSPLFAPAVAAYWQTCFAGDVLYRDTDFTVVTRPDLDVDSPVMVLKTADGRVSAALTPDLADRARLGGRANLSEAEFRRALTAAGITLNGADYVFYFGSGTRESLTDDCPDVRRLTDLDSAIFAEFESGASAADLDGAYVELDHWAVFGAFEQPRLVCAASAYPWDDAPLADLGVLTLSPFRGNGHARTVVRALSRYVYEQGYEPQYRCQLDSYPSVALAKSLGLQPFGEWEVIAEDGPVGIEPTQG</sequence>
<dbReference type="EMBL" id="LZSY01000172">
    <property type="protein sequence ID" value="OBB82995.1"/>
    <property type="molecule type" value="Genomic_DNA"/>
</dbReference>
<dbReference type="GO" id="GO:0016747">
    <property type="term" value="F:acyltransferase activity, transferring groups other than amino-acyl groups"/>
    <property type="evidence" value="ECO:0007669"/>
    <property type="project" value="InterPro"/>
</dbReference>
<dbReference type="InterPro" id="IPR016181">
    <property type="entry name" value="Acyl_CoA_acyltransferase"/>
</dbReference>
<accession>A0A1A0VIB7</accession>
<comment type="caution">
    <text evidence="2">The sequence shown here is derived from an EMBL/GenBank/DDBJ whole genome shotgun (WGS) entry which is preliminary data.</text>
</comment>
<dbReference type="Proteomes" id="UP000094008">
    <property type="component" value="Unassembled WGS sequence"/>
</dbReference>
<protein>
    <submittedName>
        <fullName evidence="2">Acetyltransferase</fullName>
    </submittedName>
</protein>
<keyword evidence="2" id="KW-0808">Transferase</keyword>
<dbReference type="AlphaFoldDB" id="A0A1A0VIB7"/>